<keyword evidence="1" id="KW-1185">Reference proteome</keyword>
<dbReference type="InterPro" id="IPR011990">
    <property type="entry name" value="TPR-like_helical_dom_sf"/>
</dbReference>
<protein>
    <submittedName>
        <fullName evidence="2">Pentatricopeptide repeat-containing protein</fullName>
    </submittedName>
</protein>
<dbReference type="PANTHER" id="PTHR46669:SF3">
    <property type="entry name" value="LEUCINE-RICH PPR MOTIF-CONTAINING PROTEIN, MITOCHONDRIAL"/>
    <property type="match status" value="1"/>
</dbReference>
<dbReference type="Proteomes" id="UP000035642">
    <property type="component" value="Unassembled WGS sequence"/>
</dbReference>
<dbReference type="InterPro" id="IPR033490">
    <property type="entry name" value="LRP130"/>
</dbReference>
<dbReference type="WBParaSite" id="ACAC_0000069301-mRNA-1">
    <property type="protein sequence ID" value="ACAC_0000069301-mRNA-1"/>
    <property type="gene ID" value="ACAC_0000069301"/>
</dbReference>
<proteinExistence type="predicted"/>
<evidence type="ECO:0000313" key="2">
    <source>
        <dbReference type="WBParaSite" id="ACAC_0000069301-mRNA-1"/>
    </source>
</evidence>
<dbReference type="GO" id="GO:0070129">
    <property type="term" value="P:regulation of mitochondrial translation"/>
    <property type="evidence" value="ECO:0007669"/>
    <property type="project" value="TreeGrafter"/>
</dbReference>
<evidence type="ECO:0000313" key="1">
    <source>
        <dbReference type="Proteomes" id="UP000035642"/>
    </source>
</evidence>
<dbReference type="Gene3D" id="1.25.40.10">
    <property type="entry name" value="Tetratricopeptide repeat domain"/>
    <property type="match status" value="1"/>
</dbReference>
<reference evidence="2" key="2">
    <citation type="submission" date="2016-04" db="UniProtKB">
        <authorList>
            <consortium name="WormBaseParasite"/>
        </authorList>
    </citation>
    <scope>IDENTIFICATION</scope>
</reference>
<reference evidence="1" key="1">
    <citation type="submission" date="2012-09" db="EMBL/GenBank/DDBJ databases">
        <authorList>
            <person name="Martin A.A."/>
        </authorList>
    </citation>
    <scope>NUCLEOTIDE SEQUENCE</scope>
</reference>
<organism evidence="1 2">
    <name type="scientific">Angiostrongylus cantonensis</name>
    <name type="common">Rat lungworm</name>
    <dbReference type="NCBI Taxonomy" id="6313"/>
    <lineage>
        <taxon>Eukaryota</taxon>
        <taxon>Metazoa</taxon>
        <taxon>Ecdysozoa</taxon>
        <taxon>Nematoda</taxon>
        <taxon>Chromadorea</taxon>
        <taxon>Rhabditida</taxon>
        <taxon>Rhabditina</taxon>
        <taxon>Rhabditomorpha</taxon>
        <taxon>Strongyloidea</taxon>
        <taxon>Metastrongylidae</taxon>
        <taxon>Angiostrongylus</taxon>
    </lineage>
</organism>
<dbReference type="GO" id="GO:0005634">
    <property type="term" value="C:nucleus"/>
    <property type="evidence" value="ECO:0007669"/>
    <property type="project" value="TreeGrafter"/>
</dbReference>
<dbReference type="STRING" id="6313.A0A158P686"/>
<name>A0A158P686_ANGCA</name>
<dbReference type="GO" id="GO:0005739">
    <property type="term" value="C:mitochondrion"/>
    <property type="evidence" value="ECO:0007669"/>
    <property type="project" value="TreeGrafter"/>
</dbReference>
<dbReference type="GO" id="GO:0003730">
    <property type="term" value="F:mRNA 3'-UTR binding"/>
    <property type="evidence" value="ECO:0007669"/>
    <property type="project" value="TreeGrafter"/>
</dbReference>
<sequence length="1343" mass="152093">MEILRAFRNMFLVRSPDTTKFSTPEWIMEDFYKTVCSIGELLEHCRQYDHPSAIIANILIVLIRLNQIDAARSIFTKVSIPGRFFKKPMQSIDRNEYIDRVEECVTQSTNLPEHLLINTESSFLSTELLSKLDSFYGVGSQKRRKKFSHKEEKPKLHRIDDEQLFELCEFVQFMWMERAELSSDLQAIDRLVSWSIKNRLEVPPRVNKLIVKMKYMALLLVVILVMSSIRSKYAKDVVVALSRLLSEQPKGETFTKGSDRGIRKIVKRLGDPKEDLSSLSDRQLSVLLSTFGKACETQSCLHRAIFLDRAVQALQERGVFLGPLSRNAILSARVDNGENISVIDELKSWETENLSPNVVTFGCLSKIYAKKANTQGILDIISHMKANDVPVSETVLESLIYSVAKNGHYSSAESLVKKFVANANEVLLRTAIARAAITRSDFSVVVKTIASIPSTAKLNQVSNNTYILDVLFEMLDAGEVDAIEKLSPYLTMSSEGPYLAEWHVNPKVLARARLACTEGKLYSAVKLYTLLHPKFKNSNFESSILDALANRLKDTSQSLDGIFNLAASMEKVGFMKDHNLFLLERSTNSSRICDIISSLRSNGTLEKCLSEKPSLRKSLARGLSDKFTNPSVEKEERISLLADLATVLFSHDNERTVKEIVELYPIIYVLGGKDVNLAIPALETIQSKHIRKEYTTALVQQLLRKGDPLSDDKLEKLLESRGLYSSKAVESLSVSRVHKQISELVLNREKKEGASDMRQLYIAARLLALNFPPENVKTNSTIAAKYVISQLQSELLSIDRARLLISFMEKEPRIRFSSEDIALGKKTLTEKGQKAKADLLEKLRKGNQTYARWLETSVEDLERELAHIRGNPNHKPAVVNSIQEVILKNIFAEKVLNYEKIEHHLRLIKESNSSPSSRITDLARKIFCSTICAALAEQNFDVMQKLWEIRIDPVPVEDALTYIAHLVLSGQREVADAVSEDLRNTAQTITVAALQTVGDRLGDSWSIVEMRNLTQYLQKKFNLTKQQLMRIIVCVRIRQLKRLIDDENIGVLKSVFDVVKRTHGKEVAFLDLAMILFEEGRAERALKLLDSFFSPMSFEDFSLVCLKMIELQLLVLIDYYCNFVDYIVVNVAREVKDILRIAVTGDLEAAVHKYDEFSQSNDIPDWGVVKFGSILIANARNSSINEDQVIAALQRVLNSSREEAVENARRFYQWLLDWKFCSNKDAYIVLFVGKALQQRGIDAALAELERLRSLGRVKSLPRTFHLLLFNAMKHGTPDEISRVEVVIDANTPSTSCRFKRFVLLELDKSVAFIESLQGNRLDHTYLCFMVELAAKLKSVSGCD</sequence>
<accession>A0A158P686</accession>
<dbReference type="PANTHER" id="PTHR46669">
    <property type="entry name" value="LEUCINE-RICH PPR MOTIF-CONTAINING PROTEIN, MITOCHONDRIAL"/>
    <property type="match status" value="1"/>
</dbReference>